<protein>
    <submittedName>
        <fullName evidence="2">Uncharacterized protein</fullName>
    </submittedName>
</protein>
<dbReference type="GeneID" id="29109485"/>
<dbReference type="RefSeq" id="XP_018379369.1">
    <property type="nucleotide sequence ID" value="XM_018523891.1"/>
</dbReference>
<feature type="region of interest" description="Disordered" evidence="1">
    <location>
        <begin position="418"/>
        <end position="451"/>
    </location>
</feature>
<evidence type="ECO:0000256" key="1">
    <source>
        <dbReference type="SAM" id="MobiDB-lite"/>
    </source>
</evidence>
<feature type="compositionally biased region" description="Low complexity" evidence="1">
    <location>
        <begin position="442"/>
        <end position="451"/>
    </location>
</feature>
<evidence type="ECO:0000313" key="3">
    <source>
        <dbReference type="Proteomes" id="UP000077248"/>
    </source>
</evidence>
<dbReference type="KEGG" id="aalt:CC77DRAFT_1014387"/>
<feature type="compositionally biased region" description="Acidic residues" evidence="1">
    <location>
        <begin position="427"/>
        <end position="441"/>
    </location>
</feature>
<evidence type="ECO:0000313" key="2">
    <source>
        <dbReference type="EMBL" id="OAG13948.1"/>
    </source>
</evidence>
<accession>A0A177D3C8</accession>
<name>A0A177D3C8_ALTAL</name>
<sequence length="614" mass="69324">MSFPNPTSGEDIAVVNASAFERLYWLILDPEGISNIRVAEKENDTSSSSRASFTNHPLALEPATVTNASKIFVTAECLACKEGEWNDGFEGQPEGVERLEDAWDYFVIETTDGSPVLVRDVVAQVHAWAANPFIGDKIREGMAWMYNASFERGEDGWCSIGTGSEDDVLEVPEGTKIFFESFFEHGPDQDTGVPVVAIEFWVEGASRFRITSNSPLAFQMETIIACVESVLTYLVGPPPQRPVTQRTIPPNNVYGVPTPSEASTAPDDIETWYCDFWEKAYAVPHKDGNNIVIYEPKETDSDAGNGVIVERLNPGPHWGDLPVMTTPVQETPSREDKIMLALYYRWALQALSALNFFHSRSVYLTFFSSRNVWLRSDFSLAITGFISVEGPELDADALRDAWKQSKRDERQERDYQAFVAGRTQEPEPSDEESDEDSEEIPEGFSESWSEGEWAGDGNALFYDDYFNITYPREGGYHRKPLFYWASFVWELMTNGLTAEAPWKRDAEFSSPGGRPTEEAADWRDQLQVLEQARLGSVLLKAWKGEYESAEQAAEDIRKIAEEVGINVVSSTVEVCDNWMKLFKDEVDIGEPWENIFELDEAQKKWGTRTLRFKR</sequence>
<dbReference type="Proteomes" id="UP000077248">
    <property type="component" value="Unassembled WGS sequence"/>
</dbReference>
<proteinExistence type="predicted"/>
<dbReference type="VEuPathDB" id="FungiDB:CC77DRAFT_1014387"/>
<dbReference type="EMBL" id="KV441504">
    <property type="protein sequence ID" value="OAG13948.1"/>
    <property type="molecule type" value="Genomic_DNA"/>
</dbReference>
<gene>
    <name evidence="2" type="ORF">CC77DRAFT_1014387</name>
</gene>
<reference evidence="2 3" key="1">
    <citation type="submission" date="2016-05" db="EMBL/GenBank/DDBJ databases">
        <title>Comparative analysis of secretome profiles of manganese(II)-oxidizing ascomycete fungi.</title>
        <authorList>
            <consortium name="DOE Joint Genome Institute"/>
            <person name="Zeiner C.A."/>
            <person name="Purvine S.O."/>
            <person name="Zink E.M."/>
            <person name="Wu S."/>
            <person name="Pasa-Tolic L."/>
            <person name="Chaput D.L."/>
            <person name="Haridas S."/>
            <person name="Grigoriev I.V."/>
            <person name="Santelli C.M."/>
            <person name="Hansel C.M."/>
        </authorList>
    </citation>
    <scope>NUCLEOTIDE SEQUENCE [LARGE SCALE GENOMIC DNA]</scope>
    <source>
        <strain evidence="2 3">SRC1lrK2f</strain>
    </source>
</reference>
<dbReference type="AlphaFoldDB" id="A0A177D3C8"/>
<organism evidence="2 3">
    <name type="scientific">Alternaria alternata</name>
    <name type="common">Alternaria rot fungus</name>
    <name type="synonym">Torula alternata</name>
    <dbReference type="NCBI Taxonomy" id="5599"/>
    <lineage>
        <taxon>Eukaryota</taxon>
        <taxon>Fungi</taxon>
        <taxon>Dikarya</taxon>
        <taxon>Ascomycota</taxon>
        <taxon>Pezizomycotina</taxon>
        <taxon>Dothideomycetes</taxon>
        <taxon>Pleosporomycetidae</taxon>
        <taxon>Pleosporales</taxon>
        <taxon>Pleosporineae</taxon>
        <taxon>Pleosporaceae</taxon>
        <taxon>Alternaria</taxon>
        <taxon>Alternaria sect. Alternaria</taxon>
        <taxon>Alternaria alternata complex</taxon>
    </lineage>
</organism>
<keyword evidence="3" id="KW-1185">Reference proteome</keyword>